<dbReference type="InParanoid" id="A0A059A101"/>
<dbReference type="InterPro" id="IPR051716">
    <property type="entry name" value="Plant_RL_S/T_kinase"/>
</dbReference>
<dbReference type="InterPro" id="IPR000719">
    <property type="entry name" value="Prot_kinase_dom"/>
</dbReference>
<accession>A0A059A101</accession>
<evidence type="ECO:0000256" key="3">
    <source>
        <dbReference type="ARBA" id="ARBA00022692"/>
    </source>
</evidence>
<dbReference type="InterPro" id="IPR003591">
    <property type="entry name" value="Leu-rich_rpt_typical-subtyp"/>
</dbReference>
<keyword evidence="5" id="KW-0677">Repeat</keyword>
<feature type="domain" description="Protein kinase" evidence="11">
    <location>
        <begin position="382"/>
        <end position="654"/>
    </location>
</feature>
<keyword evidence="6" id="KW-0547">Nucleotide-binding</keyword>
<proteinExistence type="predicted"/>
<evidence type="ECO:0000256" key="1">
    <source>
        <dbReference type="ARBA" id="ARBA00004479"/>
    </source>
</evidence>
<evidence type="ECO:0000256" key="8">
    <source>
        <dbReference type="ARBA" id="ARBA00022989"/>
    </source>
</evidence>
<evidence type="ECO:0000313" key="12">
    <source>
        <dbReference type="EMBL" id="KCW47371.1"/>
    </source>
</evidence>
<keyword evidence="10" id="KW-0675">Receptor</keyword>
<evidence type="ECO:0000256" key="5">
    <source>
        <dbReference type="ARBA" id="ARBA00022737"/>
    </source>
</evidence>
<gene>
    <name evidence="12" type="ORF">EUGRSUZ_K01167</name>
</gene>
<keyword evidence="8" id="KW-1133">Transmembrane helix</keyword>
<evidence type="ECO:0000259" key="11">
    <source>
        <dbReference type="PROSITE" id="PS50011"/>
    </source>
</evidence>
<keyword evidence="2" id="KW-0433">Leucine-rich repeat</keyword>
<dbReference type="PROSITE" id="PS51450">
    <property type="entry name" value="LRR"/>
    <property type="match status" value="1"/>
</dbReference>
<dbReference type="InterPro" id="IPR011009">
    <property type="entry name" value="Kinase-like_dom_sf"/>
</dbReference>
<dbReference type="PROSITE" id="PS50011">
    <property type="entry name" value="PROTEIN_KINASE_DOM"/>
    <property type="match status" value="1"/>
</dbReference>
<dbReference type="OMA" id="TYQENIC"/>
<dbReference type="PANTHER" id="PTHR48053">
    <property type="entry name" value="LEUCINE RICH REPEAT FAMILY PROTEIN, EXPRESSED"/>
    <property type="match status" value="1"/>
</dbReference>
<dbReference type="Pfam" id="PF00069">
    <property type="entry name" value="Pkinase"/>
    <property type="match status" value="1"/>
</dbReference>
<dbReference type="InterPro" id="IPR013210">
    <property type="entry name" value="LRR_N_plant-typ"/>
</dbReference>
<keyword evidence="7" id="KW-0067">ATP-binding</keyword>
<dbReference type="FunFam" id="3.80.10.10:FF:000095">
    <property type="entry name" value="LRR receptor-like serine/threonine-protein kinase GSO1"/>
    <property type="match status" value="1"/>
</dbReference>
<dbReference type="SUPFAM" id="SSF52047">
    <property type="entry name" value="RNI-like"/>
    <property type="match status" value="1"/>
</dbReference>
<dbReference type="GO" id="GO:0009653">
    <property type="term" value="P:anatomical structure morphogenesis"/>
    <property type="evidence" value="ECO:0007669"/>
    <property type="project" value="UniProtKB-ARBA"/>
</dbReference>
<name>A0A059A101_EUCGR</name>
<dbReference type="Gene3D" id="1.10.510.10">
    <property type="entry name" value="Transferase(Phosphotransferase) domain 1"/>
    <property type="match status" value="1"/>
</dbReference>
<dbReference type="InterPro" id="IPR032675">
    <property type="entry name" value="LRR_dom_sf"/>
</dbReference>
<keyword evidence="4" id="KW-0732">Signal</keyword>
<evidence type="ECO:0000256" key="9">
    <source>
        <dbReference type="ARBA" id="ARBA00023136"/>
    </source>
</evidence>
<dbReference type="GO" id="GO:0005886">
    <property type="term" value="C:plasma membrane"/>
    <property type="evidence" value="ECO:0000318"/>
    <property type="project" value="GO_Central"/>
</dbReference>
<dbReference type="Gramene" id="KCW47371">
    <property type="protein sequence ID" value="KCW47371"/>
    <property type="gene ID" value="EUGRSUZ_K01167"/>
</dbReference>
<evidence type="ECO:0000256" key="6">
    <source>
        <dbReference type="ARBA" id="ARBA00022741"/>
    </source>
</evidence>
<dbReference type="GO" id="GO:0009755">
    <property type="term" value="P:hormone-mediated signaling pathway"/>
    <property type="evidence" value="ECO:0000318"/>
    <property type="project" value="GO_Central"/>
</dbReference>
<dbReference type="GO" id="GO:0099402">
    <property type="term" value="P:plant organ development"/>
    <property type="evidence" value="ECO:0007669"/>
    <property type="project" value="UniProtKB-ARBA"/>
</dbReference>
<comment type="subcellular location">
    <subcellularLocation>
        <location evidence="1">Membrane</location>
        <topology evidence="1">Single-pass type I membrane protein</topology>
    </subcellularLocation>
</comment>
<sequence length="654" mass="73433">MIFLPSTPRTSKLSERFILDFICKTQDRPRALTWSSTAYEESKGTSPKSINVPFVREVISASSTSFAPNATNHTDEAEALLKWKSTLNDHNQSLLSSWHGNNSCHFGGVTCDDYGFVTHLNLFNLDLRKLLNSLDFSYLTKVVSLDFSSNSIYNPITSSIGNLSKLDYLDFCDNRLSENIPPLNISWEIGLLDSFLEVYFGKNNLTGPIPTSLGNLSSLNILAFFQNQFSRLIPPSLGKLGNLTNLNVLNLWGNQFSGSIPPLLGKLDNLRNLNMAQDDLFEIGRLTDFIKLDFSNNELVECIPTSLGKLSNLDVLSLSRNQFSIEIGGLRRLKGLYLWRNKLSRSIPSEIGRLMDLIGLDFFHNDLVGHIPSSIHNLSNLNTYQENICLGELLQNFTVKNNYFTGHIPKSWRNCTSLIIRSIPPETGNARFLSIFYLSRHLLRGRIPKDLGKLRVLEILKVSHNGLSGSIPHSFTDLLALTFVDVSYNNLEGPLPNVKAFKEALFEAIQHNKGLCEYKRINMIRAVVDALSYMHHDCFPPLIHRNLTSNNILLDADYEAGVSNFSITRLLRPDSTNWTAFAGTIGYIAPELAYTSIPTEKFDEYSFEVVVLEIIMGKHLGNYVMSVFSSTQSESQTPLKYNNSVIPMAGTFIK</sequence>
<dbReference type="GO" id="GO:0004672">
    <property type="term" value="F:protein kinase activity"/>
    <property type="evidence" value="ECO:0007669"/>
    <property type="project" value="InterPro"/>
</dbReference>
<evidence type="ECO:0000256" key="2">
    <source>
        <dbReference type="ARBA" id="ARBA00022614"/>
    </source>
</evidence>
<keyword evidence="9" id="KW-0472">Membrane</keyword>
<dbReference type="SUPFAM" id="SSF56112">
    <property type="entry name" value="Protein kinase-like (PK-like)"/>
    <property type="match status" value="1"/>
</dbReference>
<dbReference type="GO" id="GO:0005524">
    <property type="term" value="F:ATP binding"/>
    <property type="evidence" value="ECO:0007669"/>
    <property type="project" value="UniProtKB-KW"/>
</dbReference>
<dbReference type="Pfam" id="PF00560">
    <property type="entry name" value="LRR_1"/>
    <property type="match status" value="3"/>
</dbReference>
<organism evidence="12">
    <name type="scientific">Eucalyptus grandis</name>
    <name type="common">Flooded gum</name>
    <dbReference type="NCBI Taxonomy" id="71139"/>
    <lineage>
        <taxon>Eukaryota</taxon>
        <taxon>Viridiplantae</taxon>
        <taxon>Streptophyta</taxon>
        <taxon>Embryophyta</taxon>
        <taxon>Tracheophyta</taxon>
        <taxon>Spermatophyta</taxon>
        <taxon>Magnoliopsida</taxon>
        <taxon>eudicotyledons</taxon>
        <taxon>Gunneridae</taxon>
        <taxon>Pentapetalae</taxon>
        <taxon>rosids</taxon>
        <taxon>malvids</taxon>
        <taxon>Myrtales</taxon>
        <taxon>Myrtaceae</taxon>
        <taxon>Myrtoideae</taxon>
        <taxon>Eucalypteae</taxon>
        <taxon>Eucalyptus</taxon>
    </lineage>
</organism>
<reference evidence="12" key="1">
    <citation type="submission" date="2013-07" db="EMBL/GenBank/DDBJ databases">
        <title>The genome of Eucalyptus grandis.</title>
        <authorList>
            <person name="Schmutz J."/>
            <person name="Hayes R."/>
            <person name="Myburg A."/>
            <person name="Tuskan G."/>
            <person name="Grattapaglia D."/>
            <person name="Rokhsar D.S."/>
        </authorList>
    </citation>
    <scope>NUCLEOTIDE SEQUENCE</scope>
    <source>
        <tissue evidence="12">Leaf extractions</tissue>
    </source>
</reference>
<dbReference type="SMART" id="SM00369">
    <property type="entry name" value="LRR_TYP"/>
    <property type="match status" value="3"/>
</dbReference>
<evidence type="ECO:0000256" key="7">
    <source>
        <dbReference type="ARBA" id="ARBA00022840"/>
    </source>
</evidence>
<dbReference type="FunFam" id="3.80.10.10:FF:000400">
    <property type="entry name" value="Nuclear pore complex protein NUP107"/>
    <property type="match status" value="1"/>
</dbReference>
<dbReference type="AlphaFoldDB" id="A0A059A101"/>
<dbReference type="Gene3D" id="3.80.10.10">
    <property type="entry name" value="Ribonuclease Inhibitor"/>
    <property type="match status" value="5"/>
</dbReference>
<dbReference type="Pfam" id="PF08263">
    <property type="entry name" value="LRRNT_2"/>
    <property type="match status" value="1"/>
</dbReference>
<dbReference type="InterPro" id="IPR001611">
    <property type="entry name" value="Leu-rich_rpt"/>
</dbReference>
<evidence type="ECO:0000256" key="4">
    <source>
        <dbReference type="ARBA" id="ARBA00022729"/>
    </source>
</evidence>
<dbReference type="EMBL" id="KK198763">
    <property type="protein sequence ID" value="KCW47371.1"/>
    <property type="molecule type" value="Genomic_DNA"/>
</dbReference>
<keyword evidence="3" id="KW-0812">Transmembrane</keyword>
<protein>
    <recommendedName>
        <fullName evidence="11">Protein kinase domain-containing protein</fullName>
    </recommendedName>
</protein>
<dbReference type="GO" id="GO:0038023">
    <property type="term" value="F:signaling receptor activity"/>
    <property type="evidence" value="ECO:0000318"/>
    <property type="project" value="GO_Central"/>
</dbReference>
<dbReference type="PANTHER" id="PTHR48053:SF158">
    <property type="entry name" value="MDIS1-INTERACTING RECEPTOR LIKE KINASE 2-LIKE"/>
    <property type="match status" value="1"/>
</dbReference>
<evidence type="ECO:0000256" key="10">
    <source>
        <dbReference type="ARBA" id="ARBA00023170"/>
    </source>
</evidence>